<evidence type="ECO:0000313" key="2">
    <source>
        <dbReference type="Proteomes" id="UP000053900"/>
    </source>
</evidence>
<evidence type="ECO:0008006" key="3">
    <source>
        <dbReference type="Google" id="ProtNLM"/>
    </source>
</evidence>
<sequence>MAQPLSYRESNVLGWEGDAQSQYNDDQIEKIKDPHGSALDTVTCAVPSPFARLERVKTAFENIIKDVQLLPSPKGQTHNVVATQEDAKLVSQTLDIAEMVFQRSIIHELDVVHWDFKEAKQRMQSKGKAATRFAETLEIYLNQDRQFNTSGKRIQEFDLIKFENKVIGMTSPSTLFAPADIDLSFAQRSLQGNRKLFSDISPLYERTEEFQLYLYYLFARHTVLNEIAPTFSEYLERNLKILQDSNPGLFDKIYRVNTQDTNQLSESLLQGLETSQNASSAENYKNVSVAGIELPMKSERREIESLQSGFLLHSNYATGKAVLVLPPPKPAVNYQHIKYLESNWDKNINVPYFNEEKTLTKRILPGTTGIKAAYLTVSDLLEPNIFKLPYKPDDETHTQADFFFGNCEGLKSGYLLPLKPLFFEYFSVADLIDGSEMRNGQQHDVTKPSIRFRETANDLTVDLFLPIRNNQQVRFQRTYYKGDDPANERENYGYVHEVDFNLAIYPKIRVPGLESFYKVQSIMAVDSPKFNVQFFTTQKNEPLNVKREVNRISQNDLLSKHATIQQDFDYIQLTDAKTIPATTGILIPKWLEVEQGSTEFNFAVDFGTTNTHIEYINNHMSVSRQFDITPQDIQLATLMPASYEPRGYKEMDLQYTILRELMPHLIGSDQVYNFPQRTVIAYSELGSESMQALNDVNIPFTYNKEKLDQYKTQTALKWQNANKLLAKLYFTELLMLIRNKVLLNNGNLSKTKIVTFYPSSMLPNKITEIESDWHSLFEDYISDKSDNLKLFPESIAPFYYYSKKGGTAGDSISIDIGGGTTDVVFFSKVDGIDQPQITTSFRFASNNIFGDGYAEHNANNHPLIKKYYNEYQRILSEKNGTLAGVLDYYYKNNSSSSDLNAFLFSLEKHAALQENKDYHYSYKLKNDEQYRIVFLYFYSAIMYHIAQWLKHNQQPKPINFLFSGTGAKILNIIDSSRNYTILTEYTKLIFEKVLEQDYQESIRLIFDASIAKEVTGKGGLKILENDKIEFDRNKARKLNRVFTLQDLEDNITYAELESNKELGEKIVASVQEFNEFFLNLINSYDDGYFVEVFGINSETLKRFENASNLQLNDYLNEGIAVLNAEQSDKQKALNNSPFFYPIIDSIQKIMFALEVEKQGK</sequence>
<name>A0ABR5IJ13_9HYPH</name>
<proteinExistence type="predicted"/>
<dbReference type="EMBL" id="LGSW01000017">
    <property type="protein sequence ID" value="KND18076.1"/>
    <property type="molecule type" value="Genomic_DNA"/>
</dbReference>
<dbReference type="Proteomes" id="UP000053900">
    <property type="component" value="Unassembled WGS sequence"/>
</dbReference>
<organism evidence="1 2">
    <name type="scientific">Enhydrobacter aerosaccus</name>
    <dbReference type="NCBI Taxonomy" id="225324"/>
    <lineage>
        <taxon>Bacteria</taxon>
        <taxon>Pseudomonadati</taxon>
        <taxon>Pseudomonadota</taxon>
        <taxon>Alphaproteobacteria</taxon>
        <taxon>Hyphomicrobiales</taxon>
        <taxon>Enhydrobacter</taxon>
    </lineage>
</organism>
<protein>
    <recommendedName>
        <fullName evidence="3">Virulence factor SrfB</fullName>
    </recommendedName>
</protein>
<comment type="caution">
    <text evidence="1">The sequence shown here is derived from an EMBL/GenBank/DDBJ whole genome shotgun (WGS) entry which is preliminary data.</text>
</comment>
<evidence type="ECO:0000313" key="1">
    <source>
        <dbReference type="EMBL" id="KND18076.1"/>
    </source>
</evidence>
<accession>A0ABR5IJ13</accession>
<keyword evidence="2" id="KW-1185">Reference proteome</keyword>
<reference evidence="1 2" key="1">
    <citation type="submission" date="2015-07" db="EMBL/GenBank/DDBJ databases">
        <title>Draft genome of Enhydrobacter aerosaccus.</title>
        <authorList>
            <person name="Wang X."/>
        </authorList>
    </citation>
    <scope>NUCLEOTIDE SEQUENCE [LARGE SCALE GENOMIC DNA]</scope>
    <source>
        <strain evidence="1 2">CGMCC9176</strain>
    </source>
</reference>
<gene>
    <name evidence="1" type="ORF">AFK20_11865</name>
</gene>